<evidence type="ECO:0000313" key="3">
    <source>
        <dbReference type="Proteomes" id="UP000034681"/>
    </source>
</evidence>
<protein>
    <submittedName>
        <fullName evidence="2">Uncharacterized protein</fullName>
    </submittedName>
</protein>
<sequence length="83" mass="9511">MEQINPLLRSSRNQIHNLIIQCLTGQHHRSLSPQGSIGHNLRLHRRSQPQPHPQLHRPDPALHQSCQFHRSSGHGRKSPKESS</sequence>
<name>A0A0M2Q3J8_PROHO</name>
<dbReference type="Proteomes" id="UP000034681">
    <property type="component" value="Unassembled WGS sequence"/>
</dbReference>
<accession>A0A0M2Q3J8</accession>
<reference evidence="2" key="1">
    <citation type="submission" date="2012-04" db="EMBL/GenBank/DDBJ databases">
        <authorList>
            <person name="Borisov I.G."/>
            <person name="Ivanikova N.V."/>
            <person name="Pinevich A.V."/>
        </authorList>
    </citation>
    <scope>NUCLEOTIDE SEQUENCE</scope>
    <source>
        <strain evidence="2">CALU 1027</strain>
    </source>
</reference>
<keyword evidence="3" id="KW-1185">Reference proteome</keyword>
<comment type="caution">
    <text evidence="2">The sequence shown here is derived from an EMBL/GenBank/DDBJ whole genome shotgun (WGS) entry which is preliminary data.</text>
</comment>
<organism evidence="2 3">
    <name type="scientific">Prochlorothrix hollandica PCC 9006 = CALU 1027</name>
    <dbReference type="NCBI Taxonomy" id="317619"/>
    <lineage>
        <taxon>Bacteria</taxon>
        <taxon>Bacillati</taxon>
        <taxon>Cyanobacteriota</taxon>
        <taxon>Cyanophyceae</taxon>
        <taxon>Prochlorotrichales</taxon>
        <taxon>Prochlorotrichaceae</taxon>
        <taxon>Prochlorothrix</taxon>
    </lineage>
</organism>
<dbReference type="EMBL" id="AJTX02000002">
    <property type="protein sequence ID" value="KKJ01172.1"/>
    <property type="molecule type" value="Genomic_DNA"/>
</dbReference>
<feature type="region of interest" description="Disordered" evidence="1">
    <location>
        <begin position="26"/>
        <end position="83"/>
    </location>
</feature>
<evidence type="ECO:0000313" key="2">
    <source>
        <dbReference type="EMBL" id="KKJ01172.1"/>
    </source>
</evidence>
<gene>
    <name evidence="2" type="ORF">PROH_01920</name>
</gene>
<dbReference type="AlphaFoldDB" id="A0A0M2Q3J8"/>
<proteinExistence type="predicted"/>
<evidence type="ECO:0000256" key="1">
    <source>
        <dbReference type="SAM" id="MobiDB-lite"/>
    </source>
</evidence>